<protein>
    <submittedName>
        <fullName evidence="1">Uncharacterized protein</fullName>
    </submittedName>
</protein>
<evidence type="ECO:0000313" key="1">
    <source>
        <dbReference type="EMBL" id="KAJ0081814.1"/>
    </source>
</evidence>
<comment type="caution">
    <text evidence="1">The sequence shown here is derived from an EMBL/GenBank/DDBJ whole genome shotgun (WGS) entry which is preliminary data.</text>
</comment>
<accession>A0ACC1A2U8</accession>
<keyword evidence="2" id="KW-1185">Reference proteome</keyword>
<gene>
    <name evidence="1" type="ORF">Patl1_09891</name>
</gene>
<proteinExistence type="predicted"/>
<sequence length="188" mass="20209">MSFDIQIMKTKKGVKEKSGLVGKGLRKEVKLGVSSGNKKHGGDGKITVDFDEIEALGMINSLSGGKIEINLTNGQSETSHLNLESVESLYGGDASNRAQVLQLARNSSCVEEGSMVNGVGRTPQAGRSPPFVNSHVLETIDVRISRARSPPSRCEGLSNGMVHSIVARFERGQPLIVEDGKPLLVLRW</sequence>
<name>A0ACC1A2U8_9ROSI</name>
<reference evidence="2" key="1">
    <citation type="journal article" date="2023" name="G3 (Bethesda)">
        <title>Genome assembly and association tests identify interacting loci associated with vigor, precocity, and sex in interspecific pistachio rootstocks.</title>
        <authorList>
            <person name="Palmer W."/>
            <person name="Jacygrad E."/>
            <person name="Sagayaradj S."/>
            <person name="Cavanaugh K."/>
            <person name="Han R."/>
            <person name="Bertier L."/>
            <person name="Beede B."/>
            <person name="Kafkas S."/>
            <person name="Golino D."/>
            <person name="Preece J."/>
            <person name="Michelmore R."/>
        </authorList>
    </citation>
    <scope>NUCLEOTIDE SEQUENCE [LARGE SCALE GENOMIC DNA]</scope>
</reference>
<dbReference type="EMBL" id="CM047908">
    <property type="protein sequence ID" value="KAJ0081814.1"/>
    <property type="molecule type" value="Genomic_DNA"/>
</dbReference>
<organism evidence="1 2">
    <name type="scientific">Pistacia atlantica</name>
    <dbReference type="NCBI Taxonomy" id="434234"/>
    <lineage>
        <taxon>Eukaryota</taxon>
        <taxon>Viridiplantae</taxon>
        <taxon>Streptophyta</taxon>
        <taxon>Embryophyta</taxon>
        <taxon>Tracheophyta</taxon>
        <taxon>Spermatophyta</taxon>
        <taxon>Magnoliopsida</taxon>
        <taxon>eudicotyledons</taxon>
        <taxon>Gunneridae</taxon>
        <taxon>Pentapetalae</taxon>
        <taxon>rosids</taxon>
        <taxon>malvids</taxon>
        <taxon>Sapindales</taxon>
        <taxon>Anacardiaceae</taxon>
        <taxon>Pistacia</taxon>
    </lineage>
</organism>
<dbReference type="Proteomes" id="UP001164250">
    <property type="component" value="Chromosome 12"/>
</dbReference>
<evidence type="ECO:0000313" key="2">
    <source>
        <dbReference type="Proteomes" id="UP001164250"/>
    </source>
</evidence>